<reference evidence="8" key="1">
    <citation type="submission" date="2009-01" db="EMBL/GenBank/DDBJ databases">
        <title>Complete sequence of Anaeromyxobacter dehalogenans 2CP-1.</title>
        <authorList>
            <consortium name="US DOE Joint Genome Institute"/>
            <person name="Lucas S."/>
            <person name="Copeland A."/>
            <person name="Lapidus A."/>
            <person name="Glavina del Rio T."/>
            <person name="Dalin E."/>
            <person name="Tice H."/>
            <person name="Bruce D."/>
            <person name="Goodwin L."/>
            <person name="Pitluck S."/>
            <person name="Saunders E."/>
            <person name="Brettin T."/>
            <person name="Detter J.C."/>
            <person name="Han C."/>
            <person name="Larimer F."/>
            <person name="Land M."/>
            <person name="Hauser L."/>
            <person name="Kyrpides N."/>
            <person name="Ovchinnikova G."/>
            <person name="Beliaev A.S."/>
            <person name="Richardson P."/>
        </authorList>
    </citation>
    <scope>NUCLEOTIDE SEQUENCE</scope>
    <source>
        <strain evidence="8">2CP-1</strain>
    </source>
</reference>
<evidence type="ECO:0000256" key="2">
    <source>
        <dbReference type="ARBA" id="ARBA00022723"/>
    </source>
</evidence>
<feature type="domain" description="Cytochrome c" evidence="7">
    <location>
        <begin position="182"/>
        <end position="276"/>
    </location>
</feature>
<accession>B8J544</accession>
<dbReference type="PROSITE" id="PS51007">
    <property type="entry name" value="CYTC"/>
    <property type="match status" value="2"/>
</dbReference>
<dbReference type="InterPro" id="IPR036909">
    <property type="entry name" value="Cyt_c-like_dom_sf"/>
</dbReference>
<evidence type="ECO:0000259" key="7">
    <source>
        <dbReference type="PROSITE" id="PS51007"/>
    </source>
</evidence>
<dbReference type="EMBL" id="CP001359">
    <property type="protein sequence ID" value="ACL64899.1"/>
    <property type="molecule type" value="Genomic_DNA"/>
</dbReference>
<dbReference type="InterPro" id="IPR009056">
    <property type="entry name" value="Cyt_c-like_dom"/>
</dbReference>
<dbReference type="Pfam" id="PF00034">
    <property type="entry name" value="Cytochrom_C"/>
    <property type="match status" value="1"/>
</dbReference>
<feature type="transmembrane region" description="Helical" evidence="6">
    <location>
        <begin position="15"/>
        <end position="33"/>
    </location>
</feature>
<dbReference type="GO" id="GO:0046872">
    <property type="term" value="F:metal ion binding"/>
    <property type="evidence" value="ECO:0007669"/>
    <property type="project" value="UniProtKB-KW"/>
</dbReference>
<evidence type="ECO:0000256" key="3">
    <source>
        <dbReference type="ARBA" id="ARBA00023004"/>
    </source>
</evidence>
<dbReference type="SUPFAM" id="SSF48695">
    <property type="entry name" value="Multiheme cytochromes"/>
    <property type="match status" value="1"/>
</dbReference>
<keyword evidence="2 4" id="KW-0479">Metal-binding</keyword>
<evidence type="ECO:0000256" key="6">
    <source>
        <dbReference type="SAM" id="Phobius"/>
    </source>
</evidence>
<evidence type="ECO:0000313" key="9">
    <source>
        <dbReference type="Proteomes" id="UP000007089"/>
    </source>
</evidence>
<keyword evidence="6" id="KW-0472">Membrane</keyword>
<gene>
    <name evidence="8" type="ordered locus">A2cp1_1555</name>
</gene>
<proteinExistence type="predicted"/>
<dbReference type="KEGG" id="acp:A2cp1_1555"/>
<keyword evidence="9" id="KW-1185">Reference proteome</keyword>
<sequence length="428" mass="47383">MEQRTPSPYRRRDRLLLAVVGLSLVVSLGLFAWKDWSHDWRYYQWEFRNQVEAKLGAEKARTVPSGMLQIWVPALRHADRCPMCHQAVSWKGFEDAENPFRTHPPAILAAHPAERYGCTACHGGQGYAVDVEAAHGPVRFWEEPVLGATLGAEYSLATDKGALLQMNCNVCHRYDRETKGAKAINDAKALVAQKGCRACHVINGRGGSIGPDLTFEGDKAPEQFDYTRLLGQQTMFAWHVAHFREPKAIVPETVMPNFNFSTAQVQSLAMLVMSWRKVELPSSYLRGAPRTDPQTPAEIEEEQRMLHGPGAWFVKTGCFICHNVSSLGVKSPAQIGPDLSIAVEDVQARFGRTLDDFLRAPTGTMSVVLSRQIILTPAQLDMAIQKVREAYAEHLKQKAAAGQQAPAEPASEQKTPGPKAPVRKAPAR</sequence>
<dbReference type="InterPro" id="IPR036280">
    <property type="entry name" value="Multihaem_cyt_sf"/>
</dbReference>
<dbReference type="Proteomes" id="UP000007089">
    <property type="component" value="Chromosome"/>
</dbReference>
<keyword evidence="1 4" id="KW-0349">Heme</keyword>
<protein>
    <recommendedName>
        <fullName evidence="7">Cytochrome c domain-containing protein</fullName>
    </recommendedName>
</protein>
<organism evidence="8 9">
    <name type="scientific">Anaeromyxobacter dehalogenans (strain ATCC BAA-258 / DSM 21875 / 2CP-1)</name>
    <dbReference type="NCBI Taxonomy" id="455488"/>
    <lineage>
        <taxon>Bacteria</taxon>
        <taxon>Pseudomonadati</taxon>
        <taxon>Myxococcota</taxon>
        <taxon>Myxococcia</taxon>
        <taxon>Myxococcales</taxon>
        <taxon>Cystobacterineae</taxon>
        <taxon>Anaeromyxobacteraceae</taxon>
        <taxon>Anaeromyxobacter</taxon>
    </lineage>
</organism>
<keyword evidence="6" id="KW-1133">Transmembrane helix</keyword>
<dbReference type="AlphaFoldDB" id="B8J544"/>
<feature type="compositionally biased region" description="Low complexity" evidence="5">
    <location>
        <begin position="398"/>
        <end position="414"/>
    </location>
</feature>
<dbReference type="Gene3D" id="1.10.760.10">
    <property type="entry name" value="Cytochrome c-like domain"/>
    <property type="match status" value="1"/>
</dbReference>
<keyword evidence="3 4" id="KW-0408">Iron</keyword>
<evidence type="ECO:0000256" key="1">
    <source>
        <dbReference type="ARBA" id="ARBA00022617"/>
    </source>
</evidence>
<evidence type="ECO:0000313" key="8">
    <source>
        <dbReference type="EMBL" id="ACL64899.1"/>
    </source>
</evidence>
<dbReference type="GO" id="GO:0009055">
    <property type="term" value="F:electron transfer activity"/>
    <property type="evidence" value="ECO:0007669"/>
    <property type="project" value="InterPro"/>
</dbReference>
<feature type="domain" description="Cytochrome c" evidence="7">
    <location>
        <begin position="303"/>
        <end position="391"/>
    </location>
</feature>
<dbReference type="GO" id="GO:0020037">
    <property type="term" value="F:heme binding"/>
    <property type="evidence" value="ECO:0007669"/>
    <property type="project" value="InterPro"/>
</dbReference>
<dbReference type="RefSeq" id="WP_012632835.1">
    <property type="nucleotide sequence ID" value="NC_011891.1"/>
</dbReference>
<name>B8J544_ANAD2</name>
<keyword evidence="6" id="KW-0812">Transmembrane</keyword>
<dbReference type="HOGENOM" id="CLU_640374_0_0_7"/>
<evidence type="ECO:0000256" key="5">
    <source>
        <dbReference type="SAM" id="MobiDB-lite"/>
    </source>
</evidence>
<feature type="region of interest" description="Disordered" evidence="5">
    <location>
        <begin position="395"/>
        <end position="428"/>
    </location>
</feature>
<evidence type="ECO:0000256" key="4">
    <source>
        <dbReference type="PROSITE-ProRule" id="PRU00433"/>
    </source>
</evidence>